<dbReference type="Proteomes" id="UP000327118">
    <property type="component" value="Unassembled WGS sequence"/>
</dbReference>
<reference evidence="2" key="1">
    <citation type="submission" date="2019-04" db="EMBL/GenBank/DDBJ databases">
        <title>Friends and foes A comparative genomics studyof 23 Aspergillus species from section Flavi.</title>
        <authorList>
            <consortium name="DOE Joint Genome Institute"/>
            <person name="Kjaerbolling I."/>
            <person name="Vesth T."/>
            <person name="Frisvad J.C."/>
            <person name="Nybo J.L."/>
            <person name="Theobald S."/>
            <person name="Kildgaard S."/>
            <person name="Isbrandt T."/>
            <person name="Kuo A."/>
            <person name="Sato A."/>
            <person name="Lyhne E.K."/>
            <person name="Kogle M.E."/>
            <person name="Wiebenga A."/>
            <person name="Kun R.S."/>
            <person name="Lubbers R.J."/>
            <person name="Makela M.R."/>
            <person name="Barry K."/>
            <person name="Chovatia M."/>
            <person name="Clum A."/>
            <person name="Daum C."/>
            <person name="Haridas S."/>
            <person name="He G."/>
            <person name="LaButti K."/>
            <person name="Lipzen A."/>
            <person name="Mondo S."/>
            <person name="Riley R."/>
            <person name="Salamov A."/>
            <person name="Simmons B.A."/>
            <person name="Magnuson J.K."/>
            <person name="Henrissat B."/>
            <person name="Mortensen U.H."/>
            <person name="Larsen T.O."/>
            <person name="Devries R.P."/>
            <person name="Grigoriev I.V."/>
            <person name="Machida M."/>
            <person name="Baker S.E."/>
            <person name="Andersen M.R."/>
        </authorList>
    </citation>
    <scope>NUCLEOTIDE SEQUENCE [LARGE SCALE GENOMIC DNA]</scope>
    <source>
        <strain evidence="2">CBS 553.77</strain>
    </source>
</reference>
<evidence type="ECO:0000313" key="1">
    <source>
        <dbReference type="EMBL" id="KAE8354348.1"/>
    </source>
</evidence>
<proteinExistence type="predicted"/>
<dbReference type="AlphaFoldDB" id="A0A5N6ZA99"/>
<sequence>MNGGVADRMGSRPSVRWRRTSRRIYAFHRRQRATEIWGRHRWIAGSDMSSGQSTLRRSGYTRRIRSKTIPTWTLLCQVTFNLLAMAPNTN</sequence>
<protein>
    <submittedName>
        <fullName evidence="1">Uncharacterized protein</fullName>
    </submittedName>
</protein>
<organism evidence="1 2">
    <name type="scientific">Aspergillus coremiiformis</name>
    <dbReference type="NCBI Taxonomy" id="138285"/>
    <lineage>
        <taxon>Eukaryota</taxon>
        <taxon>Fungi</taxon>
        <taxon>Dikarya</taxon>
        <taxon>Ascomycota</taxon>
        <taxon>Pezizomycotina</taxon>
        <taxon>Eurotiomycetes</taxon>
        <taxon>Eurotiomycetidae</taxon>
        <taxon>Eurotiales</taxon>
        <taxon>Aspergillaceae</taxon>
        <taxon>Aspergillus</taxon>
        <taxon>Aspergillus subgen. Circumdati</taxon>
    </lineage>
</organism>
<name>A0A5N6ZA99_9EURO</name>
<gene>
    <name evidence="1" type="ORF">BDV28DRAFT_131130</name>
</gene>
<accession>A0A5N6ZA99</accession>
<dbReference type="EMBL" id="ML739074">
    <property type="protein sequence ID" value="KAE8354348.1"/>
    <property type="molecule type" value="Genomic_DNA"/>
</dbReference>
<evidence type="ECO:0000313" key="2">
    <source>
        <dbReference type="Proteomes" id="UP000327118"/>
    </source>
</evidence>
<keyword evidence="2" id="KW-1185">Reference proteome</keyword>